<organism evidence="2 3">
    <name type="scientific">Rhizophagus irregularis</name>
    <dbReference type="NCBI Taxonomy" id="588596"/>
    <lineage>
        <taxon>Eukaryota</taxon>
        <taxon>Fungi</taxon>
        <taxon>Fungi incertae sedis</taxon>
        <taxon>Mucoromycota</taxon>
        <taxon>Glomeromycotina</taxon>
        <taxon>Glomeromycetes</taxon>
        <taxon>Glomerales</taxon>
        <taxon>Glomeraceae</taxon>
        <taxon>Rhizophagus</taxon>
    </lineage>
</organism>
<dbReference type="InterPro" id="IPR000626">
    <property type="entry name" value="Ubiquitin-like_dom"/>
</dbReference>
<dbReference type="SUPFAM" id="SSF56399">
    <property type="entry name" value="ADP-ribosylation"/>
    <property type="match status" value="1"/>
</dbReference>
<comment type="caution">
    <text evidence="2">The sequence shown here is derived from an EMBL/GenBank/DDBJ whole genome shotgun (WGS) entry which is preliminary data.</text>
</comment>
<dbReference type="EMBL" id="LLXI01000574">
    <property type="protein sequence ID" value="PKY47718.1"/>
    <property type="molecule type" value="Genomic_DNA"/>
</dbReference>
<proteinExistence type="predicted"/>
<dbReference type="SUPFAM" id="SSF54236">
    <property type="entry name" value="Ubiquitin-like"/>
    <property type="match status" value="1"/>
</dbReference>
<dbReference type="OrthoDB" id="428577at2759"/>
<reference evidence="2 3" key="1">
    <citation type="submission" date="2015-10" db="EMBL/GenBank/DDBJ databases">
        <title>Genome analyses suggest a sexual origin of heterokaryosis in a supposedly ancient asexual fungus.</title>
        <authorList>
            <person name="Ropars J."/>
            <person name="Sedzielewska K."/>
            <person name="Noel J."/>
            <person name="Charron P."/>
            <person name="Farinelli L."/>
            <person name="Marton T."/>
            <person name="Kruger M."/>
            <person name="Pelin A."/>
            <person name="Brachmann A."/>
            <person name="Corradi N."/>
        </authorList>
    </citation>
    <scope>NUCLEOTIDE SEQUENCE [LARGE SCALE GENOMIC DNA]</scope>
    <source>
        <strain evidence="2 3">A4</strain>
    </source>
</reference>
<protein>
    <submittedName>
        <fullName evidence="2">Ubiquitin-like protein</fullName>
    </submittedName>
</protein>
<evidence type="ECO:0000313" key="3">
    <source>
        <dbReference type="Proteomes" id="UP000234323"/>
    </source>
</evidence>
<gene>
    <name evidence="2" type="ORF">RhiirA4_403705</name>
</gene>
<sequence length="328" mass="36514">MSNSLLAAALSAITNRSVITYDDYSKGGHDGCSQLDQKALHQSHLVGGRVPTSNEEGRMQVFVIIPNGKNLGVEVWPSDEIRQLKENIKGELGIEPNQQRLVFAGKQLEDDRTLASYKIRSFSTIQMVARVVGGGGGGSGGDGIHGSYPSPSTTLFIHPDSLAPSYDYDFTQIDDKGKTFMRGNVEYKRPCGWKRIAINVLNKYDDNIWLGVDRKSSTSSALNEWPVSYHGTARDNCKLISQVGYDLAKCKRFLFGRGIYSTPDIDIAYRFATRFTHDGDNYKVVFQNRVNPNDLVKVSKEETGVGEFWISPKNDDLRPYGICIKKEN</sequence>
<feature type="domain" description="Ubiquitin-like" evidence="1">
    <location>
        <begin position="59"/>
        <end position="134"/>
    </location>
</feature>
<dbReference type="InterPro" id="IPR019956">
    <property type="entry name" value="Ubiquitin_dom"/>
</dbReference>
<dbReference type="PANTHER" id="PTHR36649:SF28">
    <property type="entry name" value="UBIQUITIN-LIKE DOMAIN-CONTAINING PROTEIN"/>
    <property type="match status" value="1"/>
</dbReference>
<dbReference type="VEuPathDB" id="FungiDB:FUN_020965"/>
<dbReference type="VEuPathDB" id="FungiDB:RhiirFUN_000203"/>
<evidence type="ECO:0000259" key="1">
    <source>
        <dbReference type="PROSITE" id="PS50053"/>
    </source>
</evidence>
<dbReference type="FunFam" id="3.10.20.90:FF:000205">
    <property type="entry name" value="2'-5'-oligoadenylate synthase-like protein 2"/>
    <property type="match status" value="1"/>
</dbReference>
<dbReference type="Proteomes" id="UP000234323">
    <property type="component" value="Unassembled WGS sequence"/>
</dbReference>
<dbReference type="PRINTS" id="PR00348">
    <property type="entry name" value="UBIQUITIN"/>
</dbReference>
<evidence type="ECO:0000313" key="2">
    <source>
        <dbReference type="EMBL" id="PKY47718.1"/>
    </source>
</evidence>
<dbReference type="SMART" id="SM00213">
    <property type="entry name" value="UBQ"/>
    <property type="match status" value="1"/>
</dbReference>
<dbReference type="Gene3D" id="3.10.20.90">
    <property type="entry name" value="Phosphatidylinositol 3-kinase Catalytic Subunit, Chain A, domain 1"/>
    <property type="match status" value="1"/>
</dbReference>
<accession>A0A2I1GM47</accession>
<dbReference type="PROSITE" id="PS50053">
    <property type="entry name" value="UBIQUITIN_2"/>
    <property type="match status" value="1"/>
</dbReference>
<keyword evidence="3" id="KW-1185">Reference proteome</keyword>
<dbReference type="Gene3D" id="3.90.228.10">
    <property type="match status" value="1"/>
</dbReference>
<dbReference type="VEuPathDB" id="FungiDB:RhiirA1_445879"/>
<dbReference type="InterPro" id="IPR029071">
    <property type="entry name" value="Ubiquitin-like_domsf"/>
</dbReference>
<dbReference type="PANTHER" id="PTHR36649">
    <property type="entry name" value="UBIQUITIN-LIKE DOMAIN-CONTAINING PROTEIN"/>
    <property type="match status" value="1"/>
</dbReference>
<name>A0A2I1GM47_9GLOM</name>
<dbReference type="AlphaFoldDB" id="A0A2I1GM47"/>
<dbReference type="Pfam" id="PF00240">
    <property type="entry name" value="ubiquitin"/>
    <property type="match status" value="1"/>
</dbReference>